<dbReference type="EMBL" id="JAYMYQ010000001">
    <property type="protein sequence ID" value="KAK7360064.1"/>
    <property type="molecule type" value="Genomic_DNA"/>
</dbReference>
<protein>
    <submittedName>
        <fullName evidence="1">Uncharacterized protein</fullName>
    </submittedName>
</protein>
<dbReference type="AlphaFoldDB" id="A0AAN9R6V1"/>
<accession>A0AAN9R6V1</accession>
<comment type="caution">
    <text evidence="1">The sequence shown here is derived from an EMBL/GenBank/DDBJ whole genome shotgun (WGS) entry which is preliminary data.</text>
</comment>
<proteinExistence type="predicted"/>
<reference evidence="1 2" key="1">
    <citation type="submission" date="2024-01" db="EMBL/GenBank/DDBJ databases">
        <title>The genomes of 5 underutilized Papilionoideae crops provide insights into root nodulation and disease resistanc.</title>
        <authorList>
            <person name="Jiang F."/>
        </authorList>
    </citation>
    <scope>NUCLEOTIDE SEQUENCE [LARGE SCALE GENOMIC DNA]</scope>
    <source>
        <strain evidence="1">LVBAO_FW01</strain>
        <tissue evidence="1">Leaves</tissue>
    </source>
</reference>
<evidence type="ECO:0000313" key="1">
    <source>
        <dbReference type="EMBL" id="KAK7360064.1"/>
    </source>
</evidence>
<dbReference type="SUPFAM" id="SSF52283">
    <property type="entry name" value="Formate/glycerate dehydrogenase catalytic domain-like"/>
    <property type="match status" value="1"/>
</dbReference>
<evidence type="ECO:0000313" key="2">
    <source>
        <dbReference type="Proteomes" id="UP001367508"/>
    </source>
</evidence>
<organism evidence="1 2">
    <name type="scientific">Canavalia gladiata</name>
    <name type="common">Sword bean</name>
    <name type="synonym">Dolichos gladiatus</name>
    <dbReference type="NCBI Taxonomy" id="3824"/>
    <lineage>
        <taxon>Eukaryota</taxon>
        <taxon>Viridiplantae</taxon>
        <taxon>Streptophyta</taxon>
        <taxon>Embryophyta</taxon>
        <taxon>Tracheophyta</taxon>
        <taxon>Spermatophyta</taxon>
        <taxon>Magnoliopsida</taxon>
        <taxon>eudicotyledons</taxon>
        <taxon>Gunneridae</taxon>
        <taxon>Pentapetalae</taxon>
        <taxon>rosids</taxon>
        <taxon>fabids</taxon>
        <taxon>Fabales</taxon>
        <taxon>Fabaceae</taxon>
        <taxon>Papilionoideae</taxon>
        <taxon>50 kb inversion clade</taxon>
        <taxon>NPAAA clade</taxon>
        <taxon>indigoferoid/millettioid clade</taxon>
        <taxon>Phaseoleae</taxon>
        <taxon>Canavalia</taxon>
    </lineage>
</organism>
<name>A0AAN9R6V1_CANGL</name>
<dbReference type="Proteomes" id="UP001367508">
    <property type="component" value="Unassembled WGS sequence"/>
</dbReference>
<dbReference type="Gene3D" id="3.40.50.720">
    <property type="entry name" value="NAD(P)-binding Rossmann-like Domain"/>
    <property type="match status" value="2"/>
</dbReference>
<sequence length="164" mass="18150">MHELEIRSINDEYAFGRRQSEMETFLTGHEKLYLQDVKPLILWYPRNPLYCMHLPSTCNVKNERAEWPGMVADMSVLGLGKAVYHMASFVINNGAFMHGIGSDHINLKVAATVGLTMAKITGSNVVSVVEGELIRIFILVRSSLSGNHQAISGGWNVTGIAYIA</sequence>
<keyword evidence="2" id="KW-1185">Reference proteome</keyword>
<gene>
    <name evidence="1" type="ORF">VNO77_02036</name>
</gene>